<feature type="binding site" evidence="2">
    <location>
        <begin position="48"/>
        <end position="51"/>
    </location>
    <ligand>
        <name>substrate</name>
    </ligand>
</feature>
<feature type="active site" description="Proton acceptor" evidence="2">
    <location>
        <position position="95"/>
    </location>
</feature>
<evidence type="ECO:0000313" key="4">
    <source>
        <dbReference type="Proteomes" id="UP000005233"/>
    </source>
</evidence>
<dbReference type="AlphaFoldDB" id="H8I9L5"/>
<keyword evidence="4" id="KW-1185">Reference proteome</keyword>
<comment type="function">
    <text evidence="2">Catalyzes the sequential condensation of isopentenyl diphosphate (IPP) with geranylgeranyl diphosphate (GGPP) to yield (2Z,6Z,10Z,14Z,18Z,22Z,26Z,30E,34E,38E)-undecaprenyl diphosphate (tritrans,heptacis-UPP). It is probably the precursor of glycosyl carrier lipids.</text>
</comment>
<dbReference type="Gene3D" id="3.40.1180.10">
    <property type="entry name" value="Decaprenyl diphosphate synthase-like"/>
    <property type="match status" value="1"/>
</dbReference>
<dbReference type="NCBIfam" id="TIGR00055">
    <property type="entry name" value="uppS"/>
    <property type="match status" value="1"/>
</dbReference>
<dbReference type="KEGG" id="mez:Mtc_1306"/>
<feature type="binding site" evidence="2">
    <location>
        <position position="64"/>
    </location>
    <ligand>
        <name>substrate</name>
    </ligand>
</feature>
<comment type="catalytic activity">
    <reaction evidence="2">
        <text>geranylgeranyl diphosphate + 7 isopentenyl diphosphate = tri-trans,hepta-cis-undecaprenyl diphosphate + 7 diphosphate</text>
        <dbReference type="Rhea" id="RHEA:27622"/>
        <dbReference type="ChEBI" id="CHEBI:33019"/>
        <dbReference type="ChEBI" id="CHEBI:57533"/>
        <dbReference type="ChEBI" id="CHEBI:60388"/>
        <dbReference type="ChEBI" id="CHEBI:128769"/>
        <dbReference type="EC" id="2.5.1.89"/>
    </reaction>
</comment>
<dbReference type="HAMAP" id="MF_01139">
    <property type="entry name" value="ISPT"/>
    <property type="match status" value="1"/>
</dbReference>
<keyword evidence="2" id="KW-0479">Metal-binding</keyword>
<dbReference type="InterPro" id="IPR036424">
    <property type="entry name" value="UPP_synth-like_sf"/>
</dbReference>
<dbReference type="Proteomes" id="UP000005233">
    <property type="component" value="Chromosome"/>
</dbReference>
<organism evidence="3 4">
    <name type="scientific">Methanocella conradii (strain DSM 24694 / JCM 17849 / CGMCC 1.5162 / HZ254)</name>
    <dbReference type="NCBI Taxonomy" id="1041930"/>
    <lineage>
        <taxon>Archaea</taxon>
        <taxon>Methanobacteriati</taxon>
        <taxon>Methanobacteriota</taxon>
        <taxon>Stenosarchaea group</taxon>
        <taxon>Methanomicrobia</taxon>
        <taxon>Methanocellales</taxon>
        <taxon>Methanocellaceae</taxon>
        <taxon>Methanocella</taxon>
    </lineage>
</organism>
<comment type="caution">
    <text evidence="2">Lacks conserved residue(s) required for the propagation of feature annotation.</text>
</comment>
<proteinExistence type="inferred from homology"/>
<evidence type="ECO:0000256" key="2">
    <source>
        <dbReference type="HAMAP-Rule" id="MF_01139"/>
    </source>
</evidence>
<feature type="binding site" evidence="2">
    <location>
        <position position="47"/>
    </location>
    <ligand>
        <name>Mg(2+)</name>
        <dbReference type="ChEBI" id="CHEBI:18420"/>
    </ligand>
</feature>
<evidence type="ECO:0000256" key="1">
    <source>
        <dbReference type="ARBA" id="ARBA00022679"/>
    </source>
</evidence>
<keyword evidence="2" id="KW-0460">Magnesium</keyword>
<dbReference type="PANTHER" id="PTHR10291:SF43">
    <property type="entry name" value="DEHYDRODOLICHYL DIPHOSPHATE SYNTHASE COMPLEX SUBUNIT DHDDS"/>
    <property type="match status" value="1"/>
</dbReference>
<dbReference type="GO" id="GO:0000287">
    <property type="term" value="F:magnesium ion binding"/>
    <property type="evidence" value="ECO:0007669"/>
    <property type="project" value="UniProtKB-UniRule"/>
</dbReference>
<feature type="active site" evidence="2">
    <location>
        <position position="47"/>
    </location>
</feature>
<feature type="binding site" evidence="2">
    <location>
        <position position="98"/>
    </location>
    <ligand>
        <name>substrate</name>
    </ligand>
</feature>
<dbReference type="GO" id="GO:0016094">
    <property type="term" value="P:polyprenol biosynthetic process"/>
    <property type="evidence" value="ECO:0007669"/>
    <property type="project" value="TreeGrafter"/>
</dbReference>
<dbReference type="InterPro" id="IPR018520">
    <property type="entry name" value="UPP_synth-like_CS"/>
</dbReference>
<dbReference type="EC" id="2.5.1.89" evidence="2"/>
<feature type="binding site" evidence="2">
    <location>
        <position position="238"/>
    </location>
    <ligand>
        <name>Mg(2+)</name>
        <dbReference type="ChEBI" id="CHEBI:18420"/>
    </ligand>
</feature>
<dbReference type="RefSeq" id="WP_014405897.1">
    <property type="nucleotide sequence ID" value="NC_017034.1"/>
</dbReference>
<sequence>MNFKYFLWNLSVGWYEHIPILYRWYEHSIKKEVLRHPVPQHVAIIQDGNRRYAKKLGQPAEQGHLRGADTTEKVLEWCKELGIRQLTLYAFSTENFKRPENEKKALFDLFKYFCRKARDDRKTHESRLRIRSVGDISLLPQDVKDEIALTEAVTAGYDRFYLNIAVAYGGRQEIIDGARKMAMDVKNGTLSPESITESVVDRYLYFGAETRSQVDLIIRTGGDERTSNFLPWQASGNECAIYISAPYWPEFRKIDFLRAIRAYQIRERDHRIKLAVSMLKVKRHNGGLKMDEFKRGLASSLKIPLDEVEAIIRHPIVQKELARAS</sequence>
<dbReference type="PANTHER" id="PTHR10291">
    <property type="entry name" value="DEHYDRODOLICHYL DIPHOSPHATE SYNTHASE FAMILY MEMBER"/>
    <property type="match status" value="1"/>
</dbReference>
<dbReference type="EMBL" id="CP003243">
    <property type="protein sequence ID" value="AFD00060.1"/>
    <property type="molecule type" value="Genomic_DNA"/>
</dbReference>
<accession>H8I9L5</accession>
<feature type="binding site" evidence="2">
    <location>
        <begin position="225"/>
        <end position="227"/>
    </location>
    <ligand>
        <name>substrate</name>
    </ligand>
</feature>
<name>H8I9L5_METCZ</name>
<dbReference type="eggNOG" id="arCOG01532">
    <property type="taxonomic scope" value="Archaea"/>
</dbReference>
<dbReference type="OrthoDB" id="8293at2157"/>
<dbReference type="HOGENOM" id="CLU_038505_0_6_2"/>
<dbReference type="Pfam" id="PF01255">
    <property type="entry name" value="Prenyltransf"/>
    <property type="match status" value="1"/>
</dbReference>
<comment type="similarity">
    <text evidence="2">Belongs to the UPP synthase family.</text>
</comment>
<dbReference type="CDD" id="cd00475">
    <property type="entry name" value="Cis_IPPS"/>
    <property type="match status" value="1"/>
</dbReference>
<dbReference type="GO" id="GO:0045547">
    <property type="term" value="F:ditrans,polycis-polyprenyl diphosphate synthase [(2E,6E)-farnesyl diphosphate specific] activity"/>
    <property type="evidence" value="ECO:0007669"/>
    <property type="project" value="TreeGrafter"/>
</dbReference>
<keyword evidence="1 2" id="KW-0808">Transferase</keyword>
<feature type="binding site" evidence="2">
    <location>
        <position position="219"/>
    </location>
    <ligand>
        <name>substrate</name>
    </ligand>
</feature>
<dbReference type="STRING" id="1041930.Mtc_1306"/>
<dbReference type="PROSITE" id="PS01066">
    <property type="entry name" value="UPP_SYNTHASE"/>
    <property type="match status" value="1"/>
</dbReference>
<dbReference type="SUPFAM" id="SSF64005">
    <property type="entry name" value="Undecaprenyl diphosphate synthase"/>
    <property type="match status" value="1"/>
</dbReference>
<gene>
    <name evidence="3" type="primary">uppS-2</name>
    <name evidence="2" type="synonym">uppS</name>
    <name evidence="3" type="ordered locus">Mtc_1306</name>
</gene>
<comment type="subunit">
    <text evidence="2">Homodimer.</text>
</comment>
<dbReference type="GeneID" id="11971433"/>
<feature type="binding site" evidence="2">
    <location>
        <begin position="92"/>
        <end position="94"/>
    </location>
    <ligand>
        <name>substrate</name>
    </ligand>
</feature>
<reference evidence="3 4" key="1">
    <citation type="journal article" date="2012" name="J. Bacteriol.">
        <title>Complete genome sequence of a thermophilic methanogen, Methanocella conradii HZ254, isolated from Chinese rice field soil.</title>
        <authorList>
            <person name="Lu Z."/>
            <person name="Lu Y."/>
        </authorList>
    </citation>
    <scope>NUCLEOTIDE SEQUENCE [LARGE SCALE GENOMIC DNA]</scope>
    <source>
        <strain evidence="4">DSM 24694 / JCM 17849 / CGMCC 1.5162 / HZ254</strain>
    </source>
</reference>
<protein>
    <recommendedName>
        <fullName evidence="2">Tritrans,polycis-undecaprenyl-diphosphate synthase (geranylgeranyl-diphosphate specific)</fullName>
        <ecNumber evidence="2">2.5.1.89</ecNumber>
    </recommendedName>
    <alternativeName>
        <fullName evidence="2">Undecaprenyl diphosphate synthase</fullName>
        <shortName evidence="2">UDS</shortName>
    </alternativeName>
    <alternativeName>
        <fullName evidence="2">Undecaprenyl pyrophosphate synthase</fullName>
        <shortName evidence="2">UPP synthase</shortName>
    </alternativeName>
</protein>
<dbReference type="InterPro" id="IPR001441">
    <property type="entry name" value="UPP_synth-like"/>
</dbReference>
<evidence type="ECO:0000313" key="3">
    <source>
        <dbReference type="EMBL" id="AFD00060.1"/>
    </source>
</evidence>
<feature type="binding site" evidence="2">
    <location>
        <position position="96"/>
    </location>
    <ligand>
        <name>substrate</name>
    </ligand>
</feature>
<comment type="cofactor">
    <cofactor evidence="2">
        <name>Mg(2+)</name>
        <dbReference type="ChEBI" id="CHEBI:18420"/>
    </cofactor>
    <text evidence="2">Binds 2 magnesium ions per subunit.</text>
</comment>